<dbReference type="OrthoDB" id="9768084at2"/>
<dbReference type="Gene3D" id="2.120.10.30">
    <property type="entry name" value="TolB, C-terminal domain"/>
    <property type="match status" value="1"/>
</dbReference>
<feature type="repeat" description="NHL" evidence="4">
    <location>
        <begin position="175"/>
        <end position="214"/>
    </location>
</feature>
<keyword evidence="3" id="KW-0325">Glycoprotein</keyword>
<accession>A0A5M3XME2</accession>
<evidence type="ECO:0008006" key="7">
    <source>
        <dbReference type="Google" id="ProtNLM"/>
    </source>
</evidence>
<sequence length="337" mass="36995">MTTRGDRHRFLLDDDWERLPDGLRHADVTAVDVDADDRVYLFTRFDHQVLVYERDGTFVRSWGLGLFTMPHGLTVGPDGAIYCVDAGDHTVRKFTPKGELLLTIGTEGVPSDTGYTSSGPARVHSVERVRHPGGPFNRCTALAVAPDGDLYVTDGYGNCRVHHFSPDGELIHSWGEIGTGPGQFHLPHCLDITPDGRILVGDRENDRIQVFDAGGRFIEAWTDVRRPCALTVAPDGTVFVAELWRPKGAKSFVHGEMTEDHPARLSVLGRDGGVIERWGDSTQDRAAPGNFIAPHGIALDSRGDLYVAEVTYSFAVRPGLVDQSCASHQLQKFKGIV</sequence>
<feature type="repeat" description="NHL" evidence="4">
    <location>
        <begin position="133"/>
        <end position="167"/>
    </location>
</feature>
<dbReference type="AlphaFoldDB" id="A0A5M3XME2"/>
<dbReference type="Pfam" id="PF01436">
    <property type="entry name" value="NHL"/>
    <property type="match status" value="3"/>
</dbReference>
<proteinExistence type="predicted"/>
<dbReference type="InterPro" id="IPR001258">
    <property type="entry name" value="NHL_repeat"/>
</dbReference>
<dbReference type="InterPro" id="IPR011042">
    <property type="entry name" value="6-blade_b-propeller_TolB-like"/>
</dbReference>
<evidence type="ECO:0000256" key="1">
    <source>
        <dbReference type="ARBA" id="ARBA00022729"/>
    </source>
</evidence>
<evidence type="ECO:0000256" key="3">
    <source>
        <dbReference type="ARBA" id="ARBA00023180"/>
    </source>
</evidence>
<dbReference type="PROSITE" id="PS51125">
    <property type="entry name" value="NHL"/>
    <property type="match status" value="3"/>
</dbReference>
<protein>
    <recommendedName>
        <fullName evidence="7">Peptidylamidoglycolate lyase</fullName>
    </recommendedName>
</protein>
<evidence type="ECO:0000313" key="5">
    <source>
        <dbReference type="EMBL" id="GES21289.1"/>
    </source>
</evidence>
<feature type="repeat" description="NHL" evidence="4">
    <location>
        <begin position="56"/>
        <end position="97"/>
    </location>
</feature>
<dbReference type="PANTHER" id="PTHR10680:SF38">
    <property type="entry name" value="BLL1368 PROTEIN"/>
    <property type="match status" value="1"/>
</dbReference>
<keyword evidence="6" id="KW-1185">Reference proteome</keyword>
<reference evidence="5 6" key="1">
    <citation type="submission" date="2019-10" db="EMBL/GenBank/DDBJ databases">
        <title>Whole genome shotgun sequence of Acrocarpospora pleiomorpha NBRC 16267.</title>
        <authorList>
            <person name="Ichikawa N."/>
            <person name="Kimura A."/>
            <person name="Kitahashi Y."/>
            <person name="Komaki H."/>
            <person name="Oguchi A."/>
        </authorList>
    </citation>
    <scope>NUCLEOTIDE SEQUENCE [LARGE SCALE GENOMIC DNA]</scope>
    <source>
        <strain evidence="5 6">NBRC 16267</strain>
    </source>
</reference>
<comment type="caution">
    <text evidence="5">The sequence shown here is derived from an EMBL/GenBank/DDBJ whole genome shotgun (WGS) entry which is preliminary data.</text>
</comment>
<dbReference type="EMBL" id="BLAF01000022">
    <property type="protein sequence ID" value="GES21289.1"/>
    <property type="molecule type" value="Genomic_DNA"/>
</dbReference>
<dbReference type="SUPFAM" id="SSF63829">
    <property type="entry name" value="Calcium-dependent phosphotriesterase"/>
    <property type="match status" value="1"/>
</dbReference>
<dbReference type="CDD" id="cd14958">
    <property type="entry name" value="NHL_PAL_like"/>
    <property type="match status" value="1"/>
</dbReference>
<keyword evidence="2" id="KW-0677">Repeat</keyword>
<evidence type="ECO:0000256" key="4">
    <source>
        <dbReference type="PROSITE-ProRule" id="PRU00504"/>
    </source>
</evidence>
<dbReference type="Proteomes" id="UP000377595">
    <property type="component" value="Unassembled WGS sequence"/>
</dbReference>
<keyword evidence="1" id="KW-0732">Signal</keyword>
<organism evidence="5 6">
    <name type="scientific">Acrocarpospora pleiomorpha</name>
    <dbReference type="NCBI Taxonomy" id="90975"/>
    <lineage>
        <taxon>Bacteria</taxon>
        <taxon>Bacillati</taxon>
        <taxon>Actinomycetota</taxon>
        <taxon>Actinomycetes</taxon>
        <taxon>Streptosporangiales</taxon>
        <taxon>Streptosporangiaceae</taxon>
        <taxon>Acrocarpospora</taxon>
    </lineage>
</organism>
<dbReference type="RefSeq" id="WP_155346287.1">
    <property type="nucleotide sequence ID" value="NZ_BAAAHM010000014.1"/>
</dbReference>
<evidence type="ECO:0000313" key="6">
    <source>
        <dbReference type="Proteomes" id="UP000377595"/>
    </source>
</evidence>
<dbReference type="PANTHER" id="PTHR10680">
    <property type="entry name" value="PEPTIDYL-GLYCINE ALPHA-AMIDATING MONOOXYGENASE"/>
    <property type="match status" value="1"/>
</dbReference>
<evidence type="ECO:0000256" key="2">
    <source>
        <dbReference type="ARBA" id="ARBA00022737"/>
    </source>
</evidence>
<name>A0A5M3XME2_9ACTN</name>
<gene>
    <name evidence="5" type="ORF">Aple_041850</name>
</gene>